<accession>A0A6J5EQI9</accession>
<feature type="transmembrane region" description="Helical" evidence="5">
    <location>
        <begin position="98"/>
        <end position="119"/>
    </location>
</feature>
<feature type="transmembrane region" description="Helical" evidence="5">
    <location>
        <begin position="131"/>
        <end position="154"/>
    </location>
</feature>
<name>A0A6J5EQI9_9BURK</name>
<keyword evidence="2 5" id="KW-0812">Transmembrane</keyword>
<dbReference type="PANTHER" id="PTHR42718">
    <property type="entry name" value="MAJOR FACILITATOR SUPERFAMILY MULTIDRUG TRANSPORTER MFSC"/>
    <property type="match status" value="1"/>
</dbReference>
<dbReference type="Proteomes" id="UP000494330">
    <property type="component" value="Unassembled WGS sequence"/>
</dbReference>
<protein>
    <submittedName>
        <fullName evidence="7">MFS transporter</fullName>
    </submittedName>
</protein>
<feature type="transmembrane region" description="Helical" evidence="5">
    <location>
        <begin position="435"/>
        <end position="457"/>
    </location>
</feature>
<dbReference type="RefSeq" id="WP_034197543.1">
    <property type="nucleotide sequence ID" value="NZ_CABVQD010000033.1"/>
</dbReference>
<keyword evidence="4 5" id="KW-0472">Membrane</keyword>
<evidence type="ECO:0000313" key="7">
    <source>
        <dbReference type="EMBL" id="VWC31544.1"/>
    </source>
</evidence>
<dbReference type="InterPro" id="IPR011701">
    <property type="entry name" value="MFS"/>
</dbReference>
<feature type="transmembrane region" description="Helical" evidence="5">
    <location>
        <begin position="271"/>
        <end position="291"/>
    </location>
</feature>
<evidence type="ECO:0000256" key="4">
    <source>
        <dbReference type="ARBA" id="ARBA00023136"/>
    </source>
</evidence>
<dbReference type="InterPro" id="IPR036259">
    <property type="entry name" value="MFS_trans_sf"/>
</dbReference>
<feature type="transmembrane region" description="Helical" evidence="5">
    <location>
        <begin position="222"/>
        <end position="241"/>
    </location>
</feature>
<dbReference type="PROSITE" id="PS50850">
    <property type="entry name" value="MFS"/>
    <property type="match status" value="1"/>
</dbReference>
<evidence type="ECO:0000256" key="5">
    <source>
        <dbReference type="SAM" id="Phobius"/>
    </source>
</evidence>
<evidence type="ECO:0000256" key="2">
    <source>
        <dbReference type="ARBA" id="ARBA00022692"/>
    </source>
</evidence>
<evidence type="ECO:0000259" key="6">
    <source>
        <dbReference type="PROSITE" id="PS50850"/>
    </source>
</evidence>
<dbReference type="GO" id="GO:0022857">
    <property type="term" value="F:transmembrane transporter activity"/>
    <property type="evidence" value="ECO:0007669"/>
    <property type="project" value="InterPro"/>
</dbReference>
<feature type="transmembrane region" description="Helical" evidence="5">
    <location>
        <begin position="361"/>
        <end position="384"/>
    </location>
</feature>
<dbReference type="EMBL" id="CABVQD010000033">
    <property type="protein sequence ID" value="VWC31544.1"/>
    <property type="molecule type" value="Genomic_DNA"/>
</dbReference>
<dbReference type="AlphaFoldDB" id="A0A6J5EQI9"/>
<evidence type="ECO:0000256" key="3">
    <source>
        <dbReference type="ARBA" id="ARBA00022989"/>
    </source>
</evidence>
<dbReference type="Gene3D" id="1.20.1720.10">
    <property type="entry name" value="Multidrug resistance protein D"/>
    <property type="match status" value="1"/>
</dbReference>
<evidence type="ECO:0000313" key="8">
    <source>
        <dbReference type="Proteomes" id="UP000494330"/>
    </source>
</evidence>
<dbReference type="Gene3D" id="1.20.1250.20">
    <property type="entry name" value="MFS general substrate transporter like domains"/>
    <property type="match status" value="1"/>
</dbReference>
<dbReference type="GO" id="GO:0016020">
    <property type="term" value="C:membrane"/>
    <property type="evidence" value="ECO:0007669"/>
    <property type="project" value="UniProtKB-SubCell"/>
</dbReference>
<feature type="transmembrane region" description="Helical" evidence="5">
    <location>
        <begin position="197"/>
        <end position="216"/>
    </location>
</feature>
<organism evidence="7 8">
    <name type="scientific">Burkholderia paludis</name>
    <dbReference type="NCBI Taxonomy" id="1506587"/>
    <lineage>
        <taxon>Bacteria</taxon>
        <taxon>Pseudomonadati</taxon>
        <taxon>Pseudomonadota</taxon>
        <taxon>Betaproteobacteria</taxon>
        <taxon>Burkholderiales</taxon>
        <taxon>Burkholderiaceae</taxon>
        <taxon>Burkholderia</taxon>
        <taxon>Burkholderia cepacia complex</taxon>
    </lineage>
</organism>
<feature type="transmembrane region" description="Helical" evidence="5">
    <location>
        <begin position="7"/>
        <end position="32"/>
    </location>
</feature>
<comment type="subcellular location">
    <subcellularLocation>
        <location evidence="1">Membrane</location>
        <topology evidence="1">Multi-pass membrane protein</topology>
    </subcellularLocation>
</comment>
<dbReference type="InterPro" id="IPR020846">
    <property type="entry name" value="MFS_dom"/>
</dbReference>
<reference evidence="7 8" key="1">
    <citation type="submission" date="2019-09" db="EMBL/GenBank/DDBJ databases">
        <authorList>
            <person name="Depoorter E."/>
        </authorList>
    </citation>
    <scope>NUCLEOTIDE SEQUENCE [LARGE SCALE GENOMIC DNA]</scope>
    <source>
        <strain evidence="7">LMG 30113</strain>
    </source>
</reference>
<keyword evidence="8" id="KW-1185">Reference proteome</keyword>
<evidence type="ECO:0000256" key="1">
    <source>
        <dbReference type="ARBA" id="ARBA00004141"/>
    </source>
</evidence>
<keyword evidence="3 5" id="KW-1133">Transmembrane helix</keyword>
<feature type="transmembrane region" description="Helical" evidence="5">
    <location>
        <begin position="396"/>
        <end position="423"/>
    </location>
</feature>
<feature type="transmembrane region" description="Helical" evidence="5">
    <location>
        <begin position="331"/>
        <end position="355"/>
    </location>
</feature>
<feature type="domain" description="Major facilitator superfamily (MFS) profile" evidence="6">
    <location>
        <begin position="7"/>
        <end position="466"/>
    </location>
</feature>
<dbReference type="SUPFAM" id="SSF103473">
    <property type="entry name" value="MFS general substrate transporter"/>
    <property type="match status" value="2"/>
</dbReference>
<sequence length="467" mass="49487">MKNRRRYLLALLVAGFMTIFDLFVVNVAIVNIERTLHASYLQLTLIIVAYELSFGIFLIPGGRLGDLWGRRGAYRIGMLLFTLASVACGLAVDAGMLIAARFLQGMSAALLFPQVYASIRADLDGAEARKAYGYLGMALGLAAVAGQVLGGLLISIDFLDLQWRTIFFVNVPVGVAALCLSGPLNAARVRPAQSLDWLGIALSSVGISVSLLPLLMISAWGWGIRSSALLLAGGLVLYCFARHERRYARSGRAPLVDMALLRDRPFLKGSLLVMCLYATAGSFTLVFSILLQSGLRMSPLQAGMTYVATSIGFSLSSVLMPKLIGRHGARLVFLGAALYAASFVLLTIVVLHAPIRTRPGLLVPALFALGLTQGMVMTPLLNIVMANVRDAFAGMAAGVLATLQQVGAAFGVTAVSTIMQVALGTLSGHGPFLPLRNAFACSMLFNVAAAALAGVLLRSLPAQAQRA</sequence>
<feature type="transmembrane region" description="Helical" evidence="5">
    <location>
        <begin position="72"/>
        <end position="92"/>
    </location>
</feature>
<dbReference type="CDD" id="cd17321">
    <property type="entry name" value="MFS_MMR_MDR_like"/>
    <property type="match status" value="1"/>
</dbReference>
<feature type="transmembrane region" description="Helical" evidence="5">
    <location>
        <begin position="166"/>
        <end position="185"/>
    </location>
</feature>
<gene>
    <name evidence="7" type="ORF">BPA30113_06318</name>
</gene>
<dbReference type="PANTHER" id="PTHR42718:SF39">
    <property type="entry name" value="ACTINORHODIN TRANSPORTER-RELATED"/>
    <property type="match status" value="1"/>
</dbReference>
<dbReference type="Pfam" id="PF07690">
    <property type="entry name" value="MFS_1"/>
    <property type="match status" value="1"/>
</dbReference>
<feature type="transmembrane region" description="Helical" evidence="5">
    <location>
        <begin position="38"/>
        <end position="60"/>
    </location>
</feature>
<feature type="transmembrane region" description="Helical" evidence="5">
    <location>
        <begin position="303"/>
        <end position="324"/>
    </location>
</feature>
<proteinExistence type="predicted"/>